<gene>
    <name evidence="11" type="ORF">AC579_9627</name>
</gene>
<evidence type="ECO:0000256" key="2">
    <source>
        <dbReference type="ARBA" id="ARBA00022723"/>
    </source>
</evidence>
<evidence type="ECO:0000256" key="4">
    <source>
        <dbReference type="ARBA" id="ARBA00022801"/>
    </source>
</evidence>
<dbReference type="GO" id="GO:0006281">
    <property type="term" value="P:DNA repair"/>
    <property type="evidence" value="ECO:0007669"/>
    <property type="project" value="TreeGrafter"/>
</dbReference>
<dbReference type="Pfam" id="PF04828">
    <property type="entry name" value="GFA"/>
    <property type="match status" value="1"/>
</dbReference>
<accession>A0A139ITD0</accession>
<dbReference type="PROSITE" id="PS51194">
    <property type="entry name" value="HELICASE_CTER"/>
    <property type="match status" value="1"/>
</dbReference>
<dbReference type="PROSITE" id="PS51891">
    <property type="entry name" value="CENP_V_GFA"/>
    <property type="match status" value="1"/>
</dbReference>
<sequence length="1350" mass="150110">MPGKGSCVCGQWTYEYEGEPGGVAVCHCIPCRKTAGSNGSFNMIIPQDKFKKLSGNDFLFERVGDSGKKVKYRNCANCATVMIAEAEAMPGMVIVKAGTVDDAAEDAKHRPQMEIYRRNAPEWCTPWANAAQKEGGFAWLTQTPQIAPLLLWATNRSATAVKHQAGNGQKPSSMNPAQLLNPKAFAKQQAKAKAAKKPQDNAWHRWWLDNSPSNHVQAATIEDFHFHFYFHFHFTQKCRLSGVMAYNNSPPPPPNFNTLSGPTLSGDPSMLMLYEGPQQTRKPTPPVPDAPRYDAKALLNPKAAPTTISRDASRGEDADHDTEFGAAGMIERLHGVTNRDNMPAQKRKGPLTTGDEDENERKKQKTEAFSISKGGIISDHLKNERKKLGAEAETAIPTIDLTGDDEPAAASAAANDVEITNIVEPTNDEVCLGLINANALVYRVPTPSMGLIRGLPKTSWPYMKVSFRHEYGNGRNNHIELLDSAGIKFGTMDLKAAAAIAPLLDGVNINKMRLRMHLVSRPRKPGEEVGQRVSQLLKMTVTFFAPRQAATHIGRWLSKKQLFLSAPFVGGAGGREFVNPQLPQDFGPARGSKPQQSSRGASTYVSRSVEEIRREATNMFDNLAKNEAIPSMEADKEIIATELMEHQKKALNFLFEHERNDFDGKELPVHALWRYRAKNTGQPAWYHVITGQEVTEKPKPVQGGILADMMGLGKTLSILALIAETRSAAVRFRQQTVHSDIVDDVECNAKGTLIICPKSVLSNWEEQIGVHCREGKIKVYCYHGSNRTQNTSQLAKFDVVLTTYNTAAAEFADGLKKKKALSKVNWFRIVLDEAHQIRTTSTKVSKACCNLYAERRWAVTGTPVQNSLSDLGALVKFLNIPPFDNTSTWNQYIMSPFKMGNVDVVEQLQLLVGSITLRRLKDTIGLTKRTETIERLEFTEAEKALYKKFASTCRTTLDNVTGGGNTLRGKAYAHVLKSIGRLRAICAHGREMLTEEDMKEVEGDDPNNAIVLDIGDEPGYEDEAEFTNDAQAYNLYKTMRDSEMDRCEGCGRLVGKKEPKPIDADSDDDEVSSAGNTPPISDDEDDLIGNLTPCFHIICANCTPRYIQLCEDSMTADRWHLCPYDDTHQHFGLKPLTWSGYNSHIEERRAAANQPKAAKWDEDSYTGPHTKVKALLEELRQSEQESAELATLGEAPIRSVVFSGWTGYLDLIEHALIKNRVAFVRLDGSMSVKQRTQVMEMFKTEKDIVVMLVSIKAGGQGLNFTAANKVYVMEPQFNPGVEAQAVDRVHRLGQKRDVYIKRYVMQDSIEEGILGLQEKKNKLAQMSMDKKRSKAEENKQRLDDLKALFK</sequence>
<dbReference type="SUPFAM" id="SSF52540">
    <property type="entry name" value="P-loop containing nucleoside triphosphate hydrolases"/>
    <property type="match status" value="2"/>
</dbReference>
<dbReference type="InterPro" id="IPR049730">
    <property type="entry name" value="SNF2/RAD54-like_C"/>
</dbReference>
<keyword evidence="3" id="KW-0547">Nucleotide-binding</keyword>
<dbReference type="STRING" id="113226.A0A139ITD0"/>
<feature type="domain" description="Helicase C-terminal" evidence="9">
    <location>
        <begin position="1171"/>
        <end position="1346"/>
    </location>
</feature>
<dbReference type="GO" id="GO:0005524">
    <property type="term" value="F:ATP binding"/>
    <property type="evidence" value="ECO:0007669"/>
    <property type="project" value="UniProtKB-KW"/>
</dbReference>
<dbReference type="Gene3D" id="3.40.50.10810">
    <property type="entry name" value="Tandem AAA-ATPase domain"/>
    <property type="match status" value="1"/>
</dbReference>
<name>A0A139ITD0_9PEZI</name>
<feature type="region of interest" description="Disordered" evidence="7">
    <location>
        <begin position="1057"/>
        <end position="1085"/>
    </location>
</feature>
<evidence type="ECO:0000259" key="8">
    <source>
        <dbReference type="PROSITE" id="PS51192"/>
    </source>
</evidence>
<feature type="region of interest" description="Disordered" evidence="7">
    <location>
        <begin position="580"/>
        <end position="606"/>
    </location>
</feature>
<dbReference type="InterPro" id="IPR006913">
    <property type="entry name" value="CENP-V/GFA"/>
</dbReference>
<evidence type="ECO:0000259" key="10">
    <source>
        <dbReference type="PROSITE" id="PS51891"/>
    </source>
</evidence>
<comment type="similarity">
    <text evidence="1">Belongs to the Gfa family.</text>
</comment>
<dbReference type="Proteomes" id="UP000073492">
    <property type="component" value="Unassembled WGS sequence"/>
</dbReference>
<dbReference type="InterPro" id="IPR027417">
    <property type="entry name" value="P-loop_NTPase"/>
</dbReference>
<keyword evidence="12" id="KW-1185">Reference proteome</keyword>
<dbReference type="CDD" id="cd18793">
    <property type="entry name" value="SF2_C_SNF"/>
    <property type="match status" value="1"/>
</dbReference>
<feature type="domain" description="CENP-V/GFA" evidence="10">
    <location>
        <begin position="3"/>
        <end position="124"/>
    </location>
</feature>
<dbReference type="GO" id="GO:0016787">
    <property type="term" value="F:hydrolase activity"/>
    <property type="evidence" value="ECO:0007669"/>
    <property type="project" value="UniProtKB-KW"/>
</dbReference>
<keyword evidence="5" id="KW-0862">Zinc</keyword>
<comment type="caution">
    <text evidence="11">The sequence shown here is derived from an EMBL/GenBank/DDBJ whole genome shotgun (WGS) entry which is preliminary data.</text>
</comment>
<feature type="region of interest" description="Disordered" evidence="7">
    <location>
        <begin position="337"/>
        <end position="367"/>
    </location>
</feature>
<evidence type="ECO:0000256" key="3">
    <source>
        <dbReference type="ARBA" id="ARBA00022741"/>
    </source>
</evidence>
<dbReference type="InterPro" id="IPR050628">
    <property type="entry name" value="SNF2_RAD54_helicase_TF"/>
</dbReference>
<dbReference type="CDD" id="cd18008">
    <property type="entry name" value="DEXDc_SHPRH-like"/>
    <property type="match status" value="1"/>
</dbReference>
<feature type="domain" description="Helicase ATP-binding" evidence="8">
    <location>
        <begin position="695"/>
        <end position="881"/>
    </location>
</feature>
<evidence type="ECO:0008006" key="13">
    <source>
        <dbReference type="Google" id="ProtNLM"/>
    </source>
</evidence>
<dbReference type="GO" id="GO:0008094">
    <property type="term" value="F:ATP-dependent activity, acting on DNA"/>
    <property type="evidence" value="ECO:0007669"/>
    <property type="project" value="TreeGrafter"/>
</dbReference>
<organism evidence="11 12">
    <name type="scientific">Pseudocercospora musae</name>
    <dbReference type="NCBI Taxonomy" id="113226"/>
    <lineage>
        <taxon>Eukaryota</taxon>
        <taxon>Fungi</taxon>
        <taxon>Dikarya</taxon>
        <taxon>Ascomycota</taxon>
        <taxon>Pezizomycotina</taxon>
        <taxon>Dothideomycetes</taxon>
        <taxon>Dothideomycetidae</taxon>
        <taxon>Mycosphaerellales</taxon>
        <taxon>Mycosphaerellaceae</taxon>
        <taxon>Pseudocercospora</taxon>
    </lineage>
</organism>
<dbReference type="InterPro" id="IPR011057">
    <property type="entry name" value="Mss4-like_sf"/>
</dbReference>
<dbReference type="SUPFAM" id="SSF51316">
    <property type="entry name" value="Mss4-like"/>
    <property type="match status" value="1"/>
</dbReference>
<protein>
    <recommendedName>
        <fullName evidence="13">Helicase ATP-binding domain-containing protein</fullName>
    </recommendedName>
</protein>
<evidence type="ECO:0000313" key="11">
    <source>
        <dbReference type="EMBL" id="KXT18009.1"/>
    </source>
</evidence>
<feature type="region of interest" description="Disordered" evidence="7">
    <location>
        <begin position="1327"/>
        <end position="1350"/>
    </location>
</feature>
<evidence type="ECO:0000256" key="5">
    <source>
        <dbReference type="ARBA" id="ARBA00022833"/>
    </source>
</evidence>
<dbReference type="SMART" id="SM00490">
    <property type="entry name" value="HELICc"/>
    <property type="match status" value="1"/>
</dbReference>
<evidence type="ECO:0000256" key="1">
    <source>
        <dbReference type="ARBA" id="ARBA00005495"/>
    </source>
</evidence>
<dbReference type="Gene3D" id="3.90.1590.10">
    <property type="entry name" value="glutathione-dependent formaldehyde- activating enzyme (gfa)"/>
    <property type="match status" value="1"/>
</dbReference>
<dbReference type="Gene3D" id="3.40.50.300">
    <property type="entry name" value="P-loop containing nucleotide triphosphate hydrolases"/>
    <property type="match status" value="1"/>
</dbReference>
<dbReference type="InterPro" id="IPR038718">
    <property type="entry name" value="SNF2-like_sf"/>
</dbReference>
<proteinExistence type="inferred from homology"/>
<dbReference type="InterPro" id="IPR000330">
    <property type="entry name" value="SNF2_N"/>
</dbReference>
<dbReference type="InterPro" id="IPR014001">
    <property type="entry name" value="Helicase_ATP-bd"/>
</dbReference>
<feature type="compositionally biased region" description="Basic and acidic residues" evidence="7">
    <location>
        <begin position="1328"/>
        <end position="1350"/>
    </location>
</feature>
<dbReference type="GO" id="GO:0005634">
    <property type="term" value="C:nucleus"/>
    <property type="evidence" value="ECO:0007669"/>
    <property type="project" value="TreeGrafter"/>
</dbReference>
<evidence type="ECO:0000256" key="6">
    <source>
        <dbReference type="ARBA" id="ARBA00022840"/>
    </source>
</evidence>
<dbReference type="SMART" id="SM00487">
    <property type="entry name" value="DEXDc"/>
    <property type="match status" value="1"/>
</dbReference>
<keyword evidence="2" id="KW-0479">Metal-binding</keyword>
<reference evidence="11 12" key="1">
    <citation type="submission" date="2015-07" db="EMBL/GenBank/DDBJ databases">
        <title>Comparative genomics of the Sigatoka disease complex on banana suggests a link between parallel evolutionary changes in Pseudocercospora fijiensis and Pseudocercospora eumusae and increased virulence on the banana host.</title>
        <authorList>
            <person name="Chang T.-C."/>
            <person name="Salvucci A."/>
            <person name="Crous P.W."/>
            <person name="Stergiopoulos I."/>
        </authorList>
    </citation>
    <scope>NUCLEOTIDE SEQUENCE [LARGE SCALE GENOMIC DNA]</scope>
    <source>
        <strain evidence="11 12">CBS 116634</strain>
    </source>
</reference>
<dbReference type="PANTHER" id="PTHR45626">
    <property type="entry name" value="TRANSCRIPTION TERMINATION FACTOR 2-RELATED"/>
    <property type="match status" value="1"/>
</dbReference>
<evidence type="ECO:0000256" key="7">
    <source>
        <dbReference type="SAM" id="MobiDB-lite"/>
    </source>
</evidence>
<evidence type="ECO:0000259" key="9">
    <source>
        <dbReference type="PROSITE" id="PS51194"/>
    </source>
</evidence>
<evidence type="ECO:0000313" key="12">
    <source>
        <dbReference type="Proteomes" id="UP000073492"/>
    </source>
</evidence>
<feature type="compositionally biased region" description="Polar residues" evidence="7">
    <location>
        <begin position="593"/>
        <end position="606"/>
    </location>
</feature>
<dbReference type="PANTHER" id="PTHR45626:SF52">
    <property type="entry name" value="SINGLE-STRANDED DNA-DEPENDENT ATPASE (EUROFUNG)"/>
    <property type="match status" value="1"/>
</dbReference>
<dbReference type="GO" id="GO:0016846">
    <property type="term" value="F:carbon-sulfur lyase activity"/>
    <property type="evidence" value="ECO:0007669"/>
    <property type="project" value="InterPro"/>
</dbReference>
<dbReference type="OrthoDB" id="448448at2759"/>
<dbReference type="Pfam" id="PF00271">
    <property type="entry name" value="Helicase_C"/>
    <property type="match status" value="1"/>
</dbReference>
<dbReference type="GO" id="GO:0046872">
    <property type="term" value="F:metal ion binding"/>
    <property type="evidence" value="ECO:0007669"/>
    <property type="project" value="UniProtKB-KW"/>
</dbReference>
<keyword evidence="4" id="KW-0378">Hydrolase</keyword>
<dbReference type="EMBL" id="LFZO01000012">
    <property type="protein sequence ID" value="KXT18009.1"/>
    <property type="molecule type" value="Genomic_DNA"/>
</dbReference>
<dbReference type="PROSITE" id="PS51192">
    <property type="entry name" value="HELICASE_ATP_BIND_1"/>
    <property type="match status" value="1"/>
</dbReference>
<dbReference type="Pfam" id="PF00176">
    <property type="entry name" value="SNF2-rel_dom"/>
    <property type="match status" value="1"/>
</dbReference>
<keyword evidence="6" id="KW-0067">ATP-binding</keyword>
<dbReference type="InterPro" id="IPR001650">
    <property type="entry name" value="Helicase_C-like"/>
</dbReference>